<keyword evidence="3" id="KW-1185">Reference proteome</keyword>
<comment type="caution">
    <text evidence="2">The sequence shown here is derived from an EMBL/GenBank/DDBJ whole genome shotgun (WGS) entry which is preliminary data.</text>
</comment>
<evidence type="ECO:0000313" key="2">
    <source>
        <dbReference type="EMBL" id="NHN33685.1"/>
    </source>
</evidence>
<gene>
    <name evidence="2" type="ORF">G9U52_28110</name>
</gene>
<protein>
    <recommendedName>
        <fullName evidence="1">Diacylglycerol glucosyltransferase N-terminal domain-containing protein</fullName>
    </recommendedName>
</protein>
<dbReference type="InterPro" id="IPR009695">
    <property type="entry name" value="Diacylglyc_glucosyltr_N"/>
</dbReference>
<dbReference type="Pfam" id="PF06925">
    <property type="entry name" value="MGDG_synth"/>
    <property type="match status" value="1"/>
</dbReference>
<dbReference type="Proteomes" id="UP001165962">
    <property type="component" value="Unassembled WGS sequence"/>
</dbReference>
<proteinExistence type="predicted"/>
<evidence type="ECO:0000259" key="1">
    <source>
        <dbReference type="Pfam" id="PF06925"/>
    </source>
</evidence>
<evidence type="ECO:0000313" key="3">
    <source>
        <dbReference type="Proteomes" id="UP001165962"/>
    </source>
</evidence>
<sequence>MSSFPKKFKRFGMVKLLMLIHELEPSVVVFTFLHTAGALSILKSDKLTKVPAFTVSTDHTDHTG</sequence>
<reference evidence="2" key="1">
    <citation type="submission" date="2020-03" db="EMBL/GenBank/DDBJ databases">
        <title>Draft sequencing of Paenibacilllus sp. S3N08.</title>
        <authorList>
            <person name="Kim D.-U."/>
        </authorList>
    </citation>
    <scope>NUCLEOTIDE SEQUENCE</scope>
    <source>
        <strain evidence="2">S3N08</strain>
    </source>
</reference>
<name>A0ABX0JE58_9BACL</name>
<organism evidence="2 3">
    <name type="scientific">Paenibacillus agricola</name>
    <dbReference type="NCBI Taxonomy" id="2716264"/>
    <lineage>
        <taxon>Bacteria</taxon>
        <taxon>Bacillati</taxon>
        <taxon>Bacillota</taxon>
        <taxon>Bacilli</taxon>
        <taxon>Bacillales</taxon>
        <taxon>Paenibacillaceae</taxon>
        <taxon>Paenibacillus</taxon>
    </lineage>
</organism>
<dbReference type="EMBL" id="JAAOIW010000013">
    <property type="protein sequence ID" value="NHN33685.1"/>
    <property type="molecule type" value="Genomic_DNA"/>
</dbReference>
<feature type="domain" description="Diacylglycerol glucosyltransferase N-terminal" evidence="1">
    <location>
        <begin position="4"/>
        <end position="60"/>
    </location>
</feature>
<accession>A0ABX0JE58</accession>